<dbReference type="AlphaFoldDB" id="A0A6N2K499"/>
<protein>
    <submittedName>
        <fullName evidence="2">Uncharacterized protein</fullName>
    </submittedName>
</protein>
<accession>A0A6N2K499</accession>
<evidence type="ECO:0000256" key="1">
    <source>
        <dbReference type="SAM" id="MobiDB-lite"/>
    </source>
</evidence>
<name>A0A6N2K499_SALVM</name>
<organism evidence="2">
    <name type="scientific">Salix viminalis</name>
    <name type="common">Common osier</name>
    <name type="synonym">Basket willow</name>
    <dbReference type="NCBI Taxonomy" id="40686"/>
    <lineage>
        <taxon>Eukaryota</taxon>
        <taxon>Viridiplantae</taxon>
        <taxon>Streptophyta</taxon>
        <taxon>Embryophyta</taxon>
        <taxon>Tracheophyta</taxon>
        <taxon>Spermatophyta</taxon>
        <taxon>Magnoliopsida</taxon>
        <taxon>eudicotyledons</taxon>
        <taxon>Gunneridae</taxon>
        <taxon>Pentapetalae</taxon>
        <taxon>rosids</taxon>
        <taxon>fabids</taxon>
        <taxon>Malpighiales</taxon>
        <taxon>Salicaceae</taxon>
        <taxon>Saliceae</taxon>
        <taxon>Salix</taxon>
    </lineage>
</organism>
<dbReference type="EMBL" id="CAADRP010000025">
    <property type="protein sequence ID" value="VFU21995.1"/>
    <property type="molecule type" value="Genomic_DNA"/>
</dbReference>
<evidence type="ECO:0000313" key="2">
    <source>
        <dbReference type="EMBL" id="VFU21995.1"/>
    </source>
</evidence>
<reference evidence="2" key="1">
    <citation type="submission" date="2019-03" db="EMBL/GenBank/DDBJ databases">
        <authorList>
            <person name="Mank J."/>
            <person name="Almeida P."/>
        </authorList>
    </citation>
    <scope>NUCLEOTIDE SEQUENCE</scope>
    <source>
        <strain evidence="2">78183</strain>
    </source>
</reference>
<sequence>MDGNKKRSIDGGKRGASIKKSKKDEAVSAQLKLFVSRLIQYLQHHKPTEVEQSILEKPCTDEWCNFAIFQLLYLCQHT</sequence>
<gene>
    <name evidence="2" type="ORF">SVIM_LOCUS18930</name>
</gene>
<feature type="region of interest" description="Disordered" evidence="1">
    <location>
        <begin position="1"/>
        <end position="25"/>
    </location>
</feature>
<proteinExistence type="predicted"/>
<feature type="compositionally biased region" description="Basic and acidic residues" evidence="1">
    <location>
        <begin position="1"/>
        <end position="13"/>
    </location>
</feature>